<name>A0A8J8NXL4_HALGN</name>
<feature type="transmembrane region" description="Helical" evidence="1">
    <location>
        <begin position="41"/>
        <end position="64"/>
    </location>
</feature>
<comment type="caution">
    <text evidence="2">The sequence shown here is derived from an EMBL/GenBank/DDBJ whole genome shotgun (WGS) entry which is preliminary data.</text>
</comment>
<organism evidence="2 3">
    <name type="scientific">Halteria grandinella</name>
    <dbReference type="NCBI Taxonomy" id="5974"/>
    <lineage>
        <taxon>Eukaryota</taxon>
        <taxon>Sar</taxon>
        <taxon>Alveolata</taxon>
        <taxon>Ciliophora</taxon>
        <taxon>Intramacronucleata</taxon>
        <taxon>Spirotrichea</taxon>
        <taxon>Stichotrichia</taxon>
        <taxon>Sporadotrichida</taxon>
        <taxon>Halteriidae</taxon>
        <taxon>Halteria</taxon>
    </lineage>
</organism>
<keyword evidence="1" id="KW-1133">Transmembrane helix</keyword>
<keyword evidence="3" id="KW-1185">Reference proteome</keyword>
<evidence type="ECO:0000313" key="2">
    <source>
        <dbReference type="EMBL" id="TNV83068.1"/>
    </source>
</evidence>
<keyword evidence="1" id="KW-0472">Membrane</keyword>
<protein>
    <submittedName>
        <fullName evidence="2">Uncharacterized protein</fullName>
    </submittedName>
</protein>
<sequence length="102" mass="11880">MIFLNNQYYSTMYLRVYLLANPIVLAASLQQKAYSRMKKLMYLLSTFGKIMPILLFDFPIAFWFNYSNMTNAQLSGRPNSMRLCTDNLAKQAQRSSIVLKPH</sequence>
<dbReference type="EMBL" id="RRYP01004203">
    <property type="protein sequence ID" value="TNV83068.1"/>
    <property type="molecule type" value="Genomic_DNA"/>
</dbReference>
<dbReference type="Proteomes" id="UP000785679">
    <property type="component" value="Unassembled WGS sequence"/>
</dbReference>
<dbReference type="AlphaFoldDB" id="A0A8J8NXL4"/>
<evidence type="ECO:0000313" key="3">
    <source>
        <dbReference type="Proteomes" id="UP000785679"/>
    </source>
</evidence>
<keyword evidence="1" id="KW-0812">Transmembrane</keyword>
<evidence type="ECO:0000256" key="1">
    <source>
        <dbReference type="SAM" id="Phobius"/>
    </source>
</evidence>
<accession>A0A8J8NXL4</accession>
<proteinExistence type="predicted"/>
<reference evidence="2" key="1">
    <citation type="submission" date="2019-06" db="EMBL/GenBank/DDBJ databases">
        <authorList>
            <person name="Zheng W."/>
        </authorList>
    </citation>
    <scope>NUCLEOTIDE SEQUENCE</scope>
    <source>
        <strain evidence="2">QDHG01</strain>
    </source>
</reference>
<feature type="transmembrane region" description="Helical" evidence="1">
    <location>
        <begin position="12"/>
        <end position="29"/>
    </location>
</feature>
<gene>
    <name evidence="2" type="ORF">FGO68_gene1481</name>
</gene>